<evidence type="ECO:0000313" key="2">
    <source>
        <dbReference type="Proteomes" id="UP000741282"/>
    </source>
</evidence>
<evidence type="ECO:0008006" key="3">
    <source>
        <dbReference type="Google" id="ProtNLM"/>
    </source>
</evidence>
<proteinExistence type="predicted"/>
<dbReference type="InterPro" id="IPR015797">
    <property type="entry name" value="NUDIX_hydrolase-like_dom_sf"/>
</dbReference>
<reference evidence="1" key="1">
    <citation type="submission" date="2020-04" db="EMBL/GenBank/DDBJ databases">
        <authorList>
            <person name="Zhang T."/>
        </authorList>
    </citation>
    <scope>NUCLEOTIDE SEQUENCE</scope>
    <source>
        <strain evidence="1">HKST-UBA17</strain>
    </source>
</reference>
<dbReference type="SUPFAM" id="SSF55811">
    <property type="entry name" value="Nudix"/>
    <property type="match status" value="1"/>
</dbReference>
<dbReference type="AlphaFoldDB" id="A0A955KYH6"/>
<sequence>MINPDYYYPQVQAGDNIIRPVLTTGSICRTQDGDLIFSGNCPAGETWIVGSPGGKHAPKIDRSLEETMLREYQEELGLEANEFEFVTKSSSGGIAKVTTSPLYAEGWNLLDELPYAPGRNPETLILQGAVPERLSLAAVFRTYLLREPIPTDDNPLLFRVSTASLKRLQEQARSSTTLSEVRNLGIQEESLRKISPEAKIVFVGAAGAIIMNQIKI</sequence>
<protein>
    <recommendedName>
        <fullName evidence="3">NUDIX hydrolase</fullName>
    </recommendedName>
</protein>
<gene>
    <name evidence="1" type="ORF">KC685_04710</name>
</gene>
<comment type="caution">
    <text evidence="1">The sequence shown here is derived from an EMBL/GenBank/DDBJ whole genome shotgun (WGS) entry which is preliminary data.</text>
</comment>
<dbReference type="EMBL" id="JAGQLN010000023">
    <property type="protein sequence ID" value="MCA9377191.1"/>
    <property type="molecule type" value="Genomic_DNA"/>
</dbReference>
<reference evidence="1" key="2">
    <citation type="journal article" date="2021" name="Microbiome">
        <title>Successional dynamics and alternative stable states in a saline activated sludge microbial community over 9 years.</title>
        <authorList>
            <person name="Wang Y."/>
            <person name="Ye J."/>
            <person name="Ju F."/>
            <person name="Liu L."/>
            <person name="Boyd J.A."/>
            <person name="Deng Y."/>
            <person name="Parks D.H."/>
            <person name="Jiang X."/>
            <person name="Yin X."/>
            <person name="Woodcroft B.J."/>
            <person name="Tyson G.W."/>
            <person name="Hugenholtz P."/>
            <person name="Polz M.F."/>
            <person name="Zhang T."/>
        </authorList>
    </citation>
    <scope>NUCLEOTIDE SEQUENCE</scope>
    <source>
        <strain evidence="1">HKST-UBA17</strain>
    </source>
</reference>
<accession>A0A955KYH6</accession>
<organism evidence="1 2">
    <name type="scientific">Candidatus Dojkabacteria bacterium</name>
    <dbReference type="NCBI Taxonomy" id="2099670"/>
    <lineage>
        <taxon>Bacteria</taxon>
        <taxon>Candidatus Dojkabacteria</taxon>
    </lineage>
</organism>
<evidence type="ECO:0000313" key="1">
    <source>
        <dbReference type="EMBL" id="MCA9377191.1"/>
    </source>
</evidence>
<dbReference type="Gene3D" id="3.90.79.10">
    <property type="entry name" value="Nucleoside Triphosphate Pyrophosphohydrolase"/>
    <property type="match status" value="1"/>
</dbReference>
<dbReference type="Proteomes" id="UP000741282">
    <property type="component" value="Unassembled WGS sequence"/>
</dbReference>
<name>A0A955KYH6_9BACT</name>